<keyword evidence="1" id="KW-0812">Transmembrane</keyword>
<reference evidence="2" key="8">
    <citation type="journal article" date="2005" name="Science">
        <title>Antisense Transcription in the Mammalian Transcriptome.</title>
        <authorList>
            <consortium name="RIKEN Genome Exploration Research Group and Genome Science Group (Genome Network Project Core Group) and the FANTOM Consortium"/>
        </authorList>
    </citation>
    <scope>NUCLEOTIDE SEQUENCE</scope>
    <source>
        <strain evidence="2">C57BL/6J</strain>
        <tissue evidence="2">Olfactory brain</tissue>
    </source>
</reference>
<dbReference type="AlphaFoldDB" id="Q3UXY3"/>
<keyword evidence="1" id="KW-0472">Membrane</keyword>
<protein>
    <submittedName>
        <fullName evidence="2">Uncharacterized protein</fullName>
    </submittedName>
</protein>
<evidence type="ECO:0000313" key="2">
    <source>
        <dbReference type="EMBL" id="BAE22430.1"/>
    </source>
</evidence>
<evidence type="ECO:0000256" key="1">
    <source>
        <dbReference type="SAM" id="Phobius"/>
    </source>
</evidence>
<reference evidence="2" key="7">
    <citation type="journal article" date="2005" name="Science">
        <title>The Transcriptional Landscape of the Mammalian Genome.</title>
        <authorList>
            <consortium name="The FANTOM Consortium"/>
            <consortium name="Riken Genome Exploration Research Group and Genome Science Group (Genome Network Project Core Group)"/>
        </authorList>
    </citation>
    <scope>NUCLEOTIDE SEQUENCE</scope>
    <source>
        <strain evidence="2">C57BL/6J</strain>
        <tissue evidence="2">Olfactory brain</tissue>
    </source>
</reference>
<sequence length="44" mass="4657">MTSPSLGVVFNVPPLVWGTFGLNYSLASLSTVFFSTSGIVSWSC</sequence>
<keyword evidence="1" id="KW-1133">Transmembrane helix</keyword>
<name>Q3UXY3_MOUSE</name>
<proteinExistence type="evidence at transcript level"/>
<accession>Q3UXY3</accession>
<feature type="transmembrane region" description="Helical" evidence="1">
    <location>
        <begin position="20"/>
        <end position="42"/>
    </location>
</feature>
<dbReference type="MGI" id="MGI:3642374">
    <property type="gene designation" value="Gm10618"/>
</dbReference>
<evidence type="ECO:0000313" key="3">
    <source>
        <dbReference type="MGI" id="MGI:3642374"/>
    </source>
</evidence>
<reference evidence="2" key="6">
    <citation type="submission" date="2004-03" db="EMBL/GenBank/DDBJ databases">
        <authorList>
            <person name="Arakawa T."/>
            <person name="Carninci P."/>
            <person name="Fukuda S."/>
            <person name="Hashizume W."/>
            <person name="Hayashida K."/>
            <person name="Hori F."/>
            <person name="Iida J."/>
            <person name="Imamura K."/>
            <person name="Imotani K."/>
            <person name="Itoh M."/>
            <person name="Kanagawa S."/>
            <person name="Kawai J."/>
            <person name="Kojima M."/>
            <person name="Konno H."/>
            <person name="Murata M."/>
            <person name="Nakamura M."/>
            <person name="Ninomiya N."/>
            <person name="Nishiyori H."/>
            <person name="Nomura K."/>
            <person name="Ohno M."/>
            <person name="Sakazume N."/>
            <person name="Sano H."/>
            <person name="Sasaki D."/>
            <person name="Shibata K."/>
            <person name="Shiraki T."/>
            <person name="Tagami M."/>
            <person name="Tagami Y."/>
            <person name="Waki K."/>
            <person name="Watahiki A."/>
            <person name="Muramatsu M."/>
            <person name="Hayashizaki Y."/>
        </authorList>
    </citation>
    <scope>NUCLEOTIDE SEQUENCE</scope>
    <source>
        <strain evidence="2">C57BL/6J</strain>
        <tissue evidence="2">Olfactory brain</tissue>
    </source>
</reference>
<reference evidence="2" key="5">
    <citation type="journal article" date="2002" name="Nature">
        <title>Analysis of the mouse transcriptome based on functional annotation of 60,770 full-length cDNAs.</title>
        <authorList>
            <consortium name="The FANTOM Consortium and the RIKEN Genome Exploration Research Group Phase I and II Team"/>
        </authorList>
    </citation>
    <scope>NUCLEOTIDE SEQUENCE</scope>
    <source>
        <strain evidence="2">C57BL/6J</strain>
        <tissue evidence="2">Olfactory brain</tissue>
    </source>
</reference>
<reference evidence="2" key="3">
    <citation type="journal article" date="2000" name="Genome Res.">
        <title>RIKEN integrated sequence analysis (RISA) system--384-format sequencing pipeline with 384 multicapillary sequencer.</title>
        <authorList>
            <person name="Shibata K."/>
            <person name="Itoh M."/>
            <person name="Aizawa K."/>
            <person name="Nagaoka S."/>
            <person name="Sasaki N."/>
            <person name="Carninci P."/>
            <person name="Konno H."/>
            <person name="Akiyama J."/>
            <person name="Nishi K."/>
            <person name="Kitsunai T."/>
            <person name="Tashiro H."/>
            <person name="Itoh M."/>
            <person name="Sumi N."/>
            <person name="Ishii Y."/>
            <person name="Nakamura S."/>
            <person name="Hazama M."/>
            <person name="Nishine T."/>
            <person name="Harada A."/>
            <person name="Yamamoto R."/>
            <person name="Matsumoto H."/>
            <person name="Sakaguchi S."/>
            <person name="Ikegami T."/>
            <person name="Kashiwagi K."/>
            <person name="Fujiwake S."/>
            <person name="Inoue K."/>
            <person name="Togawa Y."/>
            <person name="Izawa M."/>
            <person name="Ohara E."/>
            <person name="Watahiki M."/>
            <person name="Yoneda Y."/>
            <person name="Ishikawa T."/>
            <person name="Ozawa K."/>
            <person name="Tanaka T."/>
            <person name="Matsuura S."/>
            <person name="Kawai J."/>
            <person name="Okazaki Y."/>
            <person name="Muramatsu M."/>
            <person name="Inoue Y."/>
            <person name="Kira A."/>
            <person name="Hayashizaki Y."/>
        </authorList>
    </citation>
    <scope>NUCLEOTIDE SEQUENCE</scope>
    <source>
        <strain evidence="2">C57BL/6J</strain>
        <tissue evidence="2">Olfactory brain</tissue>
    </source>
</reference>
<reference evidence="2" key="2">
    <citation type="journal article" date="2000" name="Genome Res.">
        <title>Normalization and subtraction of cap-trapper-selected cDNAs to prepare full-length cDNA libraries for rapid discovery of new genes.</title>
        <authorList>
            <person name="Carninci P."/>
            <person name="Shibata Y."/>
            <person name="Hayatsu N."/>
            <person name="Sugahara Y."/>
            <person name="Shibata K."/>
            <person name="Itoh M."/>
            <person name="Konno H."/>
            <person name="Okazaki Y."/>
            <person name="Muramatsu M."/>
            <person name="Hayashizaki Y."/>
        </authorList>
    </citation>
    <scope>NUCLEOTIDE SEQUENCE</scope>
    <source>
        <strain evidence="2">C57BL/6J</strain>
        <tissue evidence="2">Olfactory brain</tissue>
    </source>
</reference>
<dbReference type="EMBL" id="AK135124">
    <property type="protein sequence ID" value="BAE22430.1"/>
    <property type="molecule type" value="mRNA"/>
</dbReference>
<gene>
    <name evidence="3" type="primary">Gm10618</name>
</gene>
<reference evidence="2" key="4">
    <citation type="journal article" date="2001" name="Nature">
        <title>Functional annotation of a full-length mouse cDNA collection.</title>
        <authorList>
            <consortium name="The RIKEN Genome Exploration Research Group Phase II Team and the FANTOM Consortium"/>
        </authorList>
    </citation>
    <scope>NUCLEOTIDE SEQUENCE</scope>
    <source>
        <strain evidence="2">C57BL/6J</strain>
        <tissue evidence="2">Olfactory brain</tissue>
    </source>
</reference>
<organism evidence="2">
    <name type="scientific">Mus musculus</name>
    <name type="common">Mouse</name>
    <dbReference type="NCBI Taxonomy" id="10090"/>
    <lineage>
        <taxon>Eukaryota</taxon>
        <taxon>Metazoa</taxon>
        <taxon>Chordata</taxon>
        <taxon>Craniata</taxon>
        <taxon>Vertebrata</taxon>
        <taxon>Euteleostomi</taxon>
        <taxon>Mammalia</taxon>
        <taxon>Eutheria</taxon>
        <taxon>Euarchontoglires</taxon>
        <taxon>Glires</taxon>
        <taxon>Rodentia</taxon>
        <taxon>Myomorpha</taxon>
        <taxon>Muroidea</taxon>
        <taxon>Muridae</taxon>
        <taxon>Murinae</taxon>
        <taxon>Mus</taxon>
        <taxon>Mus</taxon>
    </lineage>
</organism>
<dbReference type="AGR" id="MGI:3642374"/>
<reference evidence="2" key="1">
    <citation type="journal article" date="1999" name="Methods Enzymol.">
        <title>High-efficiency full-length cDNA cloning.</title>
        <authorList>
            <person name="Carninci P."/>
            <person name="Hayashizaki Y."/>
        </authorList>
    </citation>
    <scope>NUCLEOTIDE SEQUENCE</scope>
    <source>
        <strain evidence="2">C57BL/6J</strain>
        <tissue evidence="2">Olfactory brain</tissue>
    </source>
</reference>